<comment type="function">
    <text evidence="7">Responsible for synthesis of pseudouridine from uracil.</text>
</comment>
<dbReference type="PANTHER" id="PTHR21600">
    <property type="entry name" value="MITOCHONDRIAL RNA PSEUDOURIDINE SYNTHASE"/>
    <property type="match status" value="1"/>
</dbReference>
<dbReference type="Gene3D" id="3.30.2350.10">
    <property type="entry name" value="Pseudouridine synthase"/>
    <property type="match status" value="1"/>
</dbReference>
<dbReference type="InterPro" id="IPR036986">
    <property type="entry name" value="S4_RNA-bd_sf"/>
</dbReference>
<dbReference type="OrthoDB" id="9773999at2"/>
<reference evidence="9 10" key="1">
    <citation type="submission" date="2019-01" db="EMBL/GenBank/DDBJ databases">
        <title>Chengkuizengella sp. nov., isolated from deep-sea sediment of East Pacific Ocean.</title>
        <authorList>
            <person name="Yang J."/>
            <person name="Lai Q."/>
            <person name="Shao Z."/>
        </authorList>
    </citation>
    <scope>NUCLEOTIDE SEQUENCE [LARGE SCALE GENOMIC DNA]</scope>
    <source>
        <strain evidence="9 10">YPA3-1-1</strain>
    </source>
</reference>
<evidence type="ECO:0000256" key="2">
    <source>
        <dbReference type="ARBA" id="ARBA00010876"/>
    </source>
</evidence>
<dbReference type="InterPro" id="IPR006225">
    <property type="entry name" value="PsdUridine_synth_RluC/D"/>
</dbReference>
<dbReference type="Gene3D" id="3.10.290.10">
    <property type="entry name" value="RNA-binding S4 domain"/>
    <property type="match status" value="1"/>
</dbReference>
<evidence type="ECO:0000256" key="7">
    <source>
        <dbReference type="RuleBase" id="RU362028"/>
    </source>
</evidence>
<dbReference type="GO" id="GO:0000455">
    <property type="term" value="P:enzyme-directed rRNA pseudouridine synthesis"/>
    <property type="evidence" value="ECO:0007669"/>
    <property type="project" value="UniProtKB-ARBA"/>
</dbReference>
<dbReference type="EC" id="5.4.99.-" evidence="7"/>
<evidence type="ECO:0000259" key="8">
    <source>
        <dbReference type="SMART" id="SM00363"/>
    </source>
</evidence>
<dbReference type="EMBL" id="SIJB01000024">
    <property type="protein sequence ID" value="NBI29441.1"/>
    <property type="molecule type" value="Genomic_DNA"/>
</dbReference>
<keyword evidence="4 7" id="KW-0413">Isomerase</keyword>
<dbReference type="NCBIfam" id="TIGR00005">
    <property type="entry name" value="rluA_subfam"/>
    <property type="match status" value="1"/>
</dbReference>
<proteinExistence type="inferred from homology"/>
<evidence type="ECO:0000256" key="5">
    <source>
        <dbReference type="PIRSR" id="PIRSR606225-1"/>
    </source>
</evidence>
<dbReference type="PROSITE" id="PS50889">
    <property type="entry name" value="S4"/>
    <property type="match status" value="1"/>
</dbReference>
<comment type="catalytic activity">
    <reaction evidence="1 7">
        <text>a uridine in RNA = a pseudouridine in RNA</text>
        <dbReference type="Rhea" id="RHEA:48348"/>
        <dbReference type="Rhea" id="RHEA-COMP:12068"/>
        <dbReference type="Rhea" id="RHEA-COMP:12069"/>
        <dbReference type="ChEBI" id="CHEBI:65314"/>
        <dbReference type="ChEBI" id="CHEBI:65315"/>
    </reaction>
</comment>
<name>A0A6N9Q3V0_9BACL</name>
<evidence type="ECO:0000256" key="1">
    <source>
        <dbReference type="ARBA" id="ARBA00000073"/>
    </source>
</evidence>
<sequence length="310" mass="34585">MLYEDIYDNELIWRGTPNLDGIRIDKFLSEQFEGISRTQIQQWIKEGHVSVNKSSIKANYKIQNGDEIKLLAPAPSELEITAESIPLDVVYEDQHLIVVNKPRGMVVHPAPGNYSGTLVNALLAHCKDLSGINGKLRPGIVHRIDKNTSGLLVSAKDDVAHTGLSEQLKNHTVHRKYIAVVHGKLSHLQGTINAPIGRDPKDRKSYMVTNKNSKKAVTHFVVLEQFKNYALLELRLETGRTHQIRVHMKFIGHHLVGDPTYGRNKGISMEGQALHAAELGFVHPITGENLMFTAPVPDDINSVIDKIKSQ</sequence>
<protein>
    <recommendedName>
        <fullName evidence="7">Pseudouridine synthase</fullName>
        <ecNumber evidence="7">5.4.99.-</ecNumber>
    </recommendedName>
</protein>
<dbReference type="Pfam" id="PF01479">
    <property type="entry name" value="S4"/>
    <property type="match status" value="1"/>
</dbReference>
<dbReference type="InterPro" id="IPR020103">
    <property type="entry name" value="PsdUridine_synth_cat_dom_sf"/>
</dbReference>
<evidence type="ECO:0000313" key="10">
    <source>
        <dbReference type="Proteomes" id="UP000448943"/>
    </source>
</evidence>
<dbReference type="AlphaFoldDB" id="A0A6N9Q3V0"/>
<dbReference type="Proteomes" id="UP000448943">
    <property type="component" value="Unassembled WGS sequence"/>
</dbReference>
<dbReference type="GO" id="GO:0003723">
    <property type="term" value="F:RNA binding"/>
    <property type="evidence" value="ECO:0007669"/>
    <property type="project" value="UniProtKB-KW"/>
</dbReference>
<organism evidence="9 10">
    <name type="scientific">Chengkuizengella marina</name>
    <dbReference type="NCBI Taxonomy" id="2507566"/>
    <lineage>
        <taxon>Bacteria</taxon>
        <taxon>Bacillati</taxon>
        <taxon>Bacillota</taxon>
        <taxon>Bacilli</taxon>
        <taxon>Bacillales</taxon>
        <taxon>Paenibacillaceae</taxon>
        <taxon>Chengkuizengella</taxon>
    </lineage>
</organism>
<evidence type="ECO:0000313" key="9">
    <source>
        <dbReference type="EMBL" id="NBI29441.1"/>
    </source>
</evidence>
<evidence type="ECO:0000256" key="4">
    <source>
        <dbReference type="ARBA" id="ARBA00023235"/>
    </source>
</evidence>
<dbReference type="SUPFAM" id="SSF55120">
    <property type="entry name" value="Pseudouridine synthase"/>
    <property type="match status" value="1"/>
</dbReference>
<dbReference type="PANTHER" id="PTHR21600:SF44">
    <property type="entry name" value="RIBOSOMAL LARGE SUBUNIT PSEUDOURIDINE SYNTHASE D"/>
    <property type="match status" value="1"/>
</dbReference>
<dbReference type="InterPro" id="IPR050188">
    <property type="entry name" value="RluA_PseudoU_synthase"/>
</dbReference>
<dbReference type="SMART" id="SM00363">
    <property type="entry name" value="S4"/>
    <property type="match status" value="1"/>
</dbReference>
<keyword evidence="10" id="KW-1185">Reference proteome</keyword>
<dbReference type="Pfam" id="PF00849">
    <property type="entry name" value="PseudoU_synth_2"/>
    <property type="match status" value="1"/>
</dbReference>
<comment type="similarity">
    <text evidence="2 7">Belongs to the pseudouridine synthase RluA family.</text>
</comment>
<dbReference type="FunFam" id="3.30.2350.10:FF:000006">
    <property type="entry name" value="Pseudouridine synthase"/>
    <property type="match status" value="1"/>
</dbReference>
<dbReference type="InterPro" id="IPR002942">
    <property type="entry name" value="S4_RNA-bd"/>
</dbReference>
<feature type="domain" description="RNA-binding S4" evidence="8">
    <location>
        <begin position="22"/>
        <end position="86"/>
    </location>
</feature>
<dbReference type="RefSeq" id="WP_160646245.1">
    <property type="nucleotide sequence ID" value="NZ_SIJB01000024.1"/>
</dbReference>
<dbReference type="CDD" id="cd00165">
    <property type="entry name" value="S4"/>
    <property type="match status" value="1"/>
</dbReference>
<dbReference type="InterPro" id="IPR006145">
    <property type="entry name" value="PsdUridine_synth_RsuA/RluA"/>
</dbReference>
<gene>
    <name evidence="9" type="ORF">ERL59_10755</name>
</gene>
<dbReference type="CDD" id="cd02869">
    <property type="entry name" value="PseudoU_synth_RluA_like"/>
    <property type="match status" value="1"/>
</dbReference>
<accession>A0A6N9Q3V0</accession>
<evidence type="ECO:0000256" key="3">
    <source>
        <dbReference type="ARBA" id="ARBA00022884"/>
    </source>
</evidence>
<evidence type="ECO:0000256" key="6">
    <source>
        <dbReference type="PROSITE-ProRule" id="PRU00182"/>
    </source>
</evidence>
<comment type="caution">
    <text evidence="9">The sequence shown here is derived from an EMBL/GenBank/DDBJ whole genome shotgun (WGS) entry which is preliminary data.</text>
</comment>
<feature type="active site" evidence="5">
    <location>
        <position position="145"/>
    </location>
</feature>
<dbReference type="SUPFAM" id="SSF55174">
    <property type="entry name" value="Alpha-L RNA-binding motif"/>
    <property type="match status" value="1"/>
</dbReference>
<keyword evidence="3 6" id="KW-0694">RNA-binding</keyword>
<dbReference type="GO" id="GO:0120159">
    <property type="term" value="F:rRNA pseudouridine synthase activity"/>
    <property type="evidence" value="ECO:0007669"/>
    <property type="project" value="UniProtKB-ARBA"/>
</dbReference>